<keyword evidence="11 15" id="KW-0862">Zinc</keyword>
<gene>
    <name evidence="18" type="ORF">CPAG_05156</name>
</gene>
<accession>A0A0J6IB17</accession>
<dbReference type="Gene3D" id="3.90.1150.220">
    <property type="match status" value="1"/>
</dbReference>
<proteinExistence type="inferred from homology"/>
<evidence type="ECO:0000256" key="7">
    <source>
        <dbReference type="ARBA" id="ARBA00022723"/>
    </source>
</evidence>
<evidence type="ECO:0000256" key="6">
    <source>
        <dbReference type="ARBA" id="ARBA00022679"/>
    </source>
</evidence>
<dbReference type="SUPFAM" id="SSF57850">
    <property type="entry name" value="RING/U-box"/>
    <property type="match status" value="1"/>
</dbReference>
<evidence type="ECO:0000256" key="10">
    <source>
        <dbReference type="ARBA" id="ARBA00022786"/>
    </source>
</evidence>
<dbReference type="InterPro" id="IPR036388">
    <property type="entry name" value="WH-like_DNA-bd_sf"/>
</dbReference>
<dbReference type="GO" id="GO:0008270">
    <property type="term" value="F:zinc ion binding"/>
    <property type="evidence" value="ECO:0007669"/>
    <property type="project" value="UniProtKB-KW"/>
</dbReference>
<feature type="region of interest" description="Disordered" evidence="16">
    <location>
        <begin position="147"/>
        <end position="168"/>
    </location>
</feature>
<dbReference type="Proteomes" id="UP000054567">
    <property type="component" value="Unassembled WGS sequence"/>
</dbReference>
<evidence type="ECO:0000256" key="5">
    <source>
        <dbReference type="ARBA" id="ARBA00019422"/>
    </source>
</evidence>
<keyword evidence="8 15" id="KW-0227">DNA damage</keyword>
<dbReference type="InterPro" id="IPR014857">
    <property type="entry name" value="Nse1_RING_C4HC3-type"/>
</dbReference>
<keyword evidence="10 15" id="KW-0833">Ubl conjugation pathway</keyword>
<feature type="compositionally biased region" description="Polar residues" evidence="16">
    <location>
        <begin position="147"/>
        <end position="165"/>
    </location>
</feature>
<dbReference type="VEuPathDB" id="FungiDB:CPAG_05156"/>
<evidence type="ECO:0000256" key="8">
    <source>
        <dbReference type="ARBA" id="ARBA00022763"/>
    </source>
</evidence>
<comment type="subcellular location">
    <subcellularLocation>
        <location evidence="2 15">Nucleus</location>
    </subcellularLocation>
</comment>
<keyword evidence="7 15" id="KW-0479">Metal-binding</keyword>
<name>A0A0J6IB17_COCPO</name>
<reference evidence="18 19" key="1">
    <citation type="submission" date="2007-06" db="EMBL/GenBank/DDBJ databases">
        <title>The Genome Sequence of Coccidioides posadasii RMSCC_3488.</title>
        <authorList>
            <consortium name="Coccidioides Genome Resources Consortium"/>
            <consortium name="The Broad Institute Genome Sequencing Platform"/>
            <person name="Henn M.R."/>
            <person name="Sykes S."/>
            <person name="Young S."/>
            <person name="Jaffe D."/>
            <person name="Berlin A."/>
            <person name="Alvarez P."/>
            <person name="Butler J."/>
            <person name="Gnerre S."/>
            <person name="Grabherr M."/>
            <person name="Mauceli E."/>
            <person name="Brockman W."/>
            <person name="Kodira C."/>
            <person name="Alvarado L."/>
            <person name="Zeng Q."/>
            <person name="Crawford M."/>
            <person name="Antoine C."/>
            <person name="Devon K."/>
            <person name="Galgiani J."/>
            <person name="Orsborn K."/>
            <person name="Lewis M.L."/>
            <person name="Nusbaum C."/>
            <person name="Galagan J."/>
            <person name="Birren B."/>
        </authorList>
    </citation>
    <scope>NUCLEOTIDE SEQUENCE [LARGE SCALE GENOMIC DNA]</scope>
    <source>
        <strain evidence="18 19">RMSCC 3488</strain>
    </source>
</reference>
<dbReference type="EMBL" id="DS268111">
    <property type="protein sequence ID" value="KMM68832.1"/>
    <property type="molecule type" value="Genomic_DNA"/>
</dbReference>
<reference evidence="19" key="3">
    <citation type="journal article" date="2010" name="Genome Res.">
        <title>Population genomic sequencing of Coccidioides fungi reveals recent hybridization and transposon control.</title>
        <authorList>
            <person name="Neafsey D.E."/>
            <person name="Barker B.M."/>
            <person name="Sharpton T.J."/>
            <person name="Stajich J.E."/>
            <person name="Park D.J."/>
            <person name="Whiston E."/>
            <person name="Hung C.-Y."/>
            <person name="McMahan C."/>
            <person name="White J."/>
            <person name="Sykes S."/>
            <person name="Heiman D."/>
            <person name="Young S."/>
            <person name="Zeng Q."/>
            <person name="Abouelleil A."/>
            <person name="Aftuck L."/>
            <person name="Bessette D."/>
            <person name="Brown A."/>
            <person name="FitzGerald M."/>
            <person name="Lui A."/>
            <person name="Macdonald J.P."/>
            <person name="Priest M."/>
            <person name="Orbach M.J."/>
            <person name="Galgiani J.N."/>
            <person name="Kirkland T.N."/>
            <person name="Cole G.T."/>
            <person name="Birren B.W."/>
            <person name="Henn M.R."/>
            <person name="Taylor J.W."/>
            <person name="Rounsley S.D."/>
        </authorList>
    </citation>
    <scope>NUCLEOTIDE SEQUENCE [LARGE SCALE GENOMIC DNA]</scope>
    <source>
        <strain evidence="19">RMSCC 3488</strain>
    </source>
</reference>
<comment type="catalytic activity">
    <reaction evidence="1 15">
        <text>S-ubiquitinyl-[E2 ubiquitin-conjugating enzyme]-L-cysteine + [acceptor protein]-L-lysine = [E2 ubiquitin-conjugating enzyme]-L-cysteine + N(6)-ubiquitinyl-[acceptor protein]-L-lysine.</text>
        <dbReference type="EC" id="2.3.2.27"/>
    </reaction>
</comment>
<keyword evidence="13 15" id="KW-0234">DNA repair</keyword>
<dbReference type="PANTHER" id="PTHR20973:SF0">
    <property type="entry name" value="NON-STRUCTURAL MAINTENANCE OF CHROMOSOMES ELEMENT 1 HOMOLOG"/>
    <property type="match status" value="1"/>
</dbReference>
<dbReference type="EC" id="2.3.2.27" evidence="4 15"/>
<dbReference type="InterPro" id="IPR013083">
    <property type="entry name" value="Znf_RING/FYVE/PHD"/>
</dbReference>
<keyword evidence="9 15" id="KW-0863">Zinc-finger</keyword>
<evidence type="ECO:0000313" key="18">
    <source>
        <dbReference type="EMBL" id="KMM68832.1"/>
    </source>
</evidence>
<evidence type="ECO:0000256" key="13">
    <source>
        <dbReference type="ARBA" id="ARBA00023204"/>
    </source>
</evidence>
<dbReference type="Gene3D" id="3.30.40.10">
    <property type="entry name" value="Zinc/RING finger domain, C3HC4 (zinc finger)"/>
    <property type="match status" value="1"/>
</dbReference>
<comment type="subunit">
    <text evidence="15">Component of the Smc5-Smc6 complex.</text>
</comment>
<evidence type="ECO:0000256" key="14">
    <source>
        <dbReference type="ARBA" id="ARBA00023242"/>
    </source>
</evidence>
<sequence length="321" mass="36087">MPVAGDENYDNSHRAFLQALMARSTMTLNEAKPILAAILSVKDGREVLPEDVTQADLSNYISSINTAISPFDFEIRNSVHQTNHTRVYALVNTTSDPLMQLATTYTADEIAYVKRLLDAMFETNNTLREEAMVVSAIKAVQLAKVSNNNSRRESQSATQGGNAQPLSMREAEDMLQRLVDEGWFEKSRKGNYSLTPRALMELRTWLIESYNDDVDEDEQDNGRRHDKIKFCFACKDLITVGQRCSQRQCPARLHNMCVQNFFRLQRAETCPLCKTNWTENNFVGERALSNQASRGAAGAAPRTSLRTSTQMDIEPNAGGFE</sequence>
<reference evidence="19" key="2">
    <citation type="journal article" date="2009" name="Genome Res.">
        <title>Comparative genomic analyses of the human fungal pathogens Coccidioides and their relatives.</title>
        <authorList>
            <person name="Sharpton T.J."/>
            <person name="Stajich J.E."/>
            <person name="Rounsley S.D."/>
            <person name="Gardner M.J."/>
            <person name="Wortman J.R."/>
            <person name="Jordar V.S."/>
            <person name="Maiti R."/>
            <person name="Kodira C.D."/>
            <person name="Neafsey D.E."/>
            <person name="Zeng Q."/>
            <person name="Hung C.-Y."/>
            <person name="McMahan C."/>
            <person name="Muszewska A."/>
            <person name="Grynberg M."/>
            <person name="Mandel M.A."/>
            <person name="Kellner E.M."/>
            <person name="Barker B.M."/>
            <person name="Galgiani J.N."/>
            <person name="Orbach M.J."/>
            <person name="Kirkland T.N."/>
            <person name="Cole G.T."/>
            <person name="Henn M.R."/>
            <person name="Birren B.W."/>
            <person name="Taylor J.W."/>
        </authorList>
    </citation>
    <scope>NUCLEOTIDE SEQUENCE [LARGE SCALE GENOMIC DNA]</scope>
    <source>
        <strain evidence="19">RMSCC 3488</strain>
    </source>
</reference>
<evidence type="ECO:0000256" key="16">
    <source>
        <dbReference type="SAM" id="MobiDB-lite"/>
    </source>
</evidence>
<evidence type="ECO:0000259" key="17">
    <source>
        <dbReference type="Pfam" id="PF08746"/>
    </source>
</evidence>
<evidence type="ECO:0000256" key="11">
    <source>
        <dbReference type="ARBA" id="ARBA00022833"/>
    </source>
</evidence>
<dbReference type="Gene3D" id="1.10.10.10">
    <property type="entry name" value="Winged helix-like DNA-binding domain superfamily/Winged helix DNA-binding domain"/>
    <property type="match status" value="1"/>
</dbReference>
<keyword evidence="6 15" id="KW-0808">Transferase</keyword>
<dbReference type="CDD" id="cd16493">
    <property type="entry name" value="RING-CH-C4HC3_NSE1"/>
    <property type="match status" value="1"/>
</dbReference>
<dbReference type="AlphaFoldDB" id="A0A0J6IB17"/>
<keyword evidence="12 15" id="KW-0233">DNA recombination</keyword>
<dbReference type="GO" id="GO:0000724">
    <property type="term" value="P:double-strand break repair via homologous recombination"/>
    <property type="evidence" value="ECO:0007669"/>
    <property type="project" value="TreeGrafter"/>
</dbReference>
<comment type="similarity">
    <text evidence="3 15">Belongs to the NSE1 family.</text>
</comment>
<keyword evidence="14 15" id="KW-0539">Nucleus</keyword>
<protein>
    <recommendedName>
        <fullName evidence="5 15">Non-structural maintenance of chromosomes element 1 homolog</fullName>
        <ecNumber evidence="4 15">2.3.2.27</ecNumber>
    </recommendedName>
</protein>
<dbReference type="Pfam" id="PF08746">
    <property type="entry name" value="zf-RING-like"/>
    <property type="match status" value="1"/>
</dbReference>
<dbReference type="PANTHER" id="PTHR20973">
    <property type="entry name" value="NON-SMC ELEMENT 1-RELATED"/>
    <property type="match status" value="1"/>
</dbReference>
<comment type="function">
    <text evidence="15">Acts in a DNA repair pathway for removal of UV-induced DNA damage that is distinct from classical nucleotide excision repair and in repair of ionizing radiation damage. Functions in homologous recombination repair of DNA double strand breaks and in recovery of stalled replication forks.</text>
</comment>
<evidence type="ECO:0000256" key="15">
    <source>
        <dbReference type="RuleBase" id="RU368018"/>
    </source>
</evidence>
<organism evidence="18 19">
    <name type="scientific">Coccidioides posadasii RMSCC 3488</name>
    <dbReference type="NCBI Taxonomy" id="454284"/>
    <lineage>
        <taxon>Eukaryota</taxon>
        <taxon>Fungi</taxon>
        <taxon>Dikarya</taxon>
        <taxon>Ascomycota</taxon>
        <taxon>Pezizomycotina</taxon>
        <taxon>Eurotiomycetes</taxon>
        <taxon>Eurotiomycetidae</taxon>
        <taxon>Onygenales</taxon>
        <taxon>Onygenaceae</taxon>
        <taxon>Coccidioides</taxon>
    </lineage>
</organism>
<evidence type="ECO:0000256" key="12">
    <source>
        <dbReference type="ARBA" id="ARBA00023172"/>
    </source>
</evidence>
<dbReference type="GO" id="GO:0030915">
    <property type="term" value="C:Smc5-Smc6 complex"/>
    <property type="evidence" value="ECO:0007669"/>
    <property type="project" value="UniProtKB-UniRule"/>
</dbReference>
<evidence type="ECO:0000256" key="4">
    <source>
        <dbReference type="ARBA" id="ARBA00012483"/>
    </source>
</evidence>
<dbReference type="Pfam" id="PF07574">
    <property type="entry name" value="SMC_Nse1"/>
    <property type="match status" value="1"/>
</dbReference>
<feature type="domain" description="Non-structural maintenance of chromosomes element 1 RING C4HC3-type" evidence="17">
    <location>
        <begin position="231"/>
        <end position="273"/>
    </location>
</feature>
<evidence type="ECO:0000256" key="2">
    <source>
        <dbReference type="ARBA" id="ARBA00004123"/>
    </source>
</evidence>
<dbReference type="GO" id="GO:0005634">
    <property type="term" value="C:nucleus"/>
    <property type="evidence" value="ECO:0007669"/>
    <property type="project" value="UniProtKB-SubCell"/>
</dbReference>
<feature type="region of interest" description="Disordered" evidence="16">
    <location>
        <begin position="290"/>
        <end position="321"/>
    </location>
</feature>
<evidence type="ECO:0000313" key="19">
    <source>
        <dbReference type="Proteomes" id="UP000054567"/>
    </source>
</evidence>
<dbReference type="GO" id="GO:0061630">
    <property type="term" value="F:ubiquitin protein ligase activity"/>
    <property type="evidence" value="ECO:0007669"/>
    <property type="project" value="UniProtKB-EC"/>
</dbReference>
<evidence type="ECO:0000256" key="3">
    <source>
        <dbReference type="ARBA" id="ARBA00010258"/>
    </source>
</evidence>
<dbReference type="OrthoDB" id="185455at2759"/>
<dbReference type="InterPro" id="IPR011513">
    <property type="entry name" value="Nse1"/>
</dbReference>
<evidence type="ECO:0000256" key="1">
    <source>
        <dbReference type="ARBA" id="ARBA00000900"/>
    </source>
</evidence>
<evidence type="ECO:0000256" key="9">
    <source>
        <dbReference type="ARBA" id="ARBA00022771"/>
    </source>
</evidence>